<accession>T1I1P0</accession>
<evidence type="ECO:0000313" key="3">
    <source>
        <dbReference type="Proteomes" id="UP000015103"/>
    </source>
</evidence>
<dbReference type="EMBL" id="ACPB03008045">
    <property type="status" value="NOT_ANNOTATED_CDS"/>
    <property type="molecule type" value="Genomic_DNA"/>
</dbReference>
<dbReference type="EnsemblMetazoa" id="RPRC010210-RA">
    <property type="protein sequence ID" value="RPRC010210-PA"/>
    <property type="gene ID" value="RPRC010210"/>
</dbReference>
<evidence type="ECO:0000313" key="2">
    <source>
        <dbReference type="EnsemblMetazoa" id="RPRC010210-PA"/>
    </source>
</evidence>
<feature type="compositionally biased region" description="Basic residues" evidence="1">
    <location>
        <begin position="1"/>
        <end position="13"/>
    </location>
</feature>
<sequence>MKIKKTRKVRQKRANVQVETFTKRSSEREQTKFKRKYSPVIVQHHDRPRWYKTRFKNPDRNKDPLGKCKMDKLIHIYVMGIENFLLSLKVMEK</sequence>
<keyword evidence="3" id="KW-1185">Reference proteome</keyword>
<dbReference type="HOGENOM" id="CLU_2402412_0_0_1"/>
<feature type="region of interest" description="Disordered" evidence="1">
    <location>
        <begin position="1"/>
        <end position="34"/>
    </location>
</feature>
<organism evidence="2 3">
    <name type="scientific">Rhodnius prolixus</name>
    <name type="common">Triatomid bug</name>
    <dbReference type="NCBI Taxonomy" id="13249"/>
    <lineage>
        <taxon>Eukaryota</taxon>
        <taxon>Metazoa</taxon>
        <taxon>Ecdysozoa</taxon>
        <taxon>Arthropoda</taxon>
        <taxon>Hexapoda</taxon>
        <taxon>Insecta</taxon>
        <taxon>Pterygota</taxon>
        <taxon>Neoptera</taxon>
        <taxon>Paraneoptera</taxon>
        <taxon>Hemiptera</taxon>
        <taxon>Heteroptera</taxon>
        <taxon>Panheteroptera</taxon>
        <taxon>Cimicomorpha</taxon>
        <taxon>Reduviidae</taxon>
        <taxon>Triatominae</taxon>
        <taxon>Rhodnius</taxon>
    </lineage>
</organism>
<dbReference type="InParanoid" id="T1I1P0"/>
<feature type="compositionally biased region" description="Basic and acidic residues" evidence="1">
    <location>
        <begin position="21"/>
        <end position="32"/>
    </location>
</feature>
<dbReference type="Proteomes" id="UP000015103">
    <property type="component" value="Unassembled WGS sequence"/>
</dbReference>
<evidence type="ECO:0000256" key="1">
    <source>
        <dbReference type="SAM" id="MobiDB-lite"/>
    </source>
</evidence>
<dbReference type="AlphaFoldDB" id="T1I1P0"/>
<name>T1I1P0_RHOPR</name>
<proteinExistence type="predicted"/>
<reference evidence="2" key="1">
    <citation type="submission" date="2015-05" db="UniProtKB">
        <authorList>
            <consortium name="EnsemblMetazoa"/>
        </authorList>
    </citation>
    <scope>IDENTIFICATION</scope>
</reference>
<protein>
    <submittedName>
        <fullName evidence="2">Uncharacterized protein</fullName>
    </submittedName>
</protein>
<dbReference type="VEuPathDB" id="VectorBase:RPRC010210"/>